<dbReference type="Proteomes" id="UP000019116">
    <property type="component" value="Chromosome 3B"/>
</dbReference>
<evidence type="ECO:0000313" key="2">
    <source>
        <dbReference type="Proteomes" id="UP000019116"/>
    </source>
</evidence>
<sequence length="92" mass="9541">MHTPLCSDDVRYTIPAVPMKQACHVATSAATNTQYAAGDLSHRASSSLHLPATTSPTTASAVAAACITTCTSTTIRNPPDTALRYSSSMTGR</sequence>
<dbReference type="AlphaFoldDB" id="A0A3B6FPU7"/>
<name>A0A3B6FPU7_WHEAT</name>
<keyword evidence="2" id="KW-1185">Reference proteome</keyword>
<reference evidence="1" key="1">
    <citation type="submission" date="2018-08" db="EMBL/GenBank/DDBJ databases">
        <authorList>
            <person name="Rossello M."/>
        </authorList>
    </citation>
    <scope>NUCLEOTIDE SEQUENCE [LARGE SCALE GENOMIC DNA]</scope>
    <source>
        <strain evidence="1">cv. Chinese Spring</strain>
    </source>
</reference>
<dbReference type="EnsemblPlants" id="TraesCS3B02G301000.1">
    <property type="protein sequence ID" value="TraesCS3B02G301000.1.cds1"/>
    <property type="gene ID" value="TraesCS3B02G301000"/>
</dbReference>
<accession>A0A3B6FPU7</accession>
<dbReference type="Gramene" id="TraesCS3B03G0774900.1">
    <property type="protein sequence ID" value="TraesCS3B03G0774900.1.CDS1"/>
    <property type="gene ID" value="TraesCS3B03G0774900"/>
</dbReference>
<protein>
    <submittedName>
        <fullName evidence="1">Uncharacterized protein</fullName>
    </submittedName>
</protein>
<organism evidence="1">
    <name type="scientific">Triticum aestivum</name>
    <name type="common">Wheat</name>
    <dbReference type="NCBI Taxonomy" id="4565"/>
    <lineage>
        <taxon>Eukaryota</taxon>
        <taxon>Viridiplantae</taxon>
        <taxon>Streptophyta</taxon>
        <taxon>Embryophyta</taxon>
        <taxon>Tracheophyta</taxon>
        <taxon>Spermatophyta</taxon>
        <taxon>Magnoliopsida</taxon>
        <taxon>Liliopsida</taxon>
        <taxon>Poales</taxon>
        <taxon>Poaceae</taxon>
        <taxon>BOP clade</taxon>
        <taxon>Pooideae</taxon>
        <taxon>Triticodae</taxon>
        <taxon>Triticeae</taxon>
        <taxon>Triticinae</taxon>
        <taxon>Triticum</taxon>
    </lineage>
</organism>
<dbReference type="Gramene" id="TraesCS3B02G301000.1">
    <property type="protein sequence ID" value="TraesCS3B02G301000.1.cds1"/>
    <property type="gene ID" value="TraesCS3B02G301000"/>
</dbReference>
<reference evidence="1" key="2">
    <citation type="submission" date="2018-10" db="UniProtKB">
        <authorList>
            <consortium name="EnsemblPlants"/>
        </authorList>
    </citation>
    <scope>IDENTIFICATION</scope>
</reference>
<proteinExistence type="predicted"/>
<evidence type="ECO:0000313" key="1">
    <source>
        <dbReference type="EnsemblPlants" id="TraesCS3B02G301000.1.cds1"/>
    </source>
</evidence>